<protein>
    <recommendedName>
        <fullName evidence="2">DUF1995 domain-containing protein</fullName>
    </recommendedName>
</protein>
<dbReference type="PANTHER" id="PTHR35509">
    <property type="entry name" value="DOMAIN PROTEIN, PUTATIVE (DUF1995)-RELATED"/>
    <property type="match status" value="1"/>
</dbReference>
<dbReference type="Pfam" id="PF09353">
    <property type="entry name" value="DUF1995"/>
    <property type="match status" value="1"/>
</dbReference>
<feature type="chain" id="PRO_5042277099" description="DUF1995 domain-containing protein" evidence="1">
    <location>
        <begin position="23"/>
        <end position="498"/>
    </location>
</feature>
<dbReference type="InterPro" id="IPR018962">
    <property type="entry name" value="DUF1995"/>
</dbReference>
<dbReference type="Proteomes" id="UP001295423">
    <property type="component" value="Unassembled WGS sequence"/>
</dbReference>
<feature type="domain" description="DUF1995" evidence="2">
    <location>
        <begin position="225"/>
        <end position="491"/>
    </location>
</feature>
<organism evidence="3 4">
    <name type="scientific">Cylindrotheca closterium</name>
    <dbReference type="NCBI Taxonomy" id="2856"/>
    <lineage>
        <taxon>Eukaryota</taxon>
        <taxon>Sar</taxon>
        <taxon>Stramenopiles</taxon>
        <taxon>Ochrophyta</taxon>
        <taxon>Bacillariophyta</taxon>
        <taxon>Bacillariophyceae</taxon>
        <taxon>Bacillariophycidae</taxon>
        <taxon>Bacillariales</taxon>
        <taxon>Bacillariaceae</taxon>
        <taxon>Cylindrotheca</taxon>
    </lineage>
</organism>
<dbReference type="AlphaFoldDB" id="A0AAD2FTU4"/>
<comment type="caution">
    <text evidence="3">The sequence shown here is derived from an EMBL/GenBank/DDBJ whole genome shotgun (WGS) entry which is preliminary data.</text>
</comment>
<reference evidence="3" key="1">
    <citation type="submission" date="2023-08" db="EMBL/GenBank/DDBJ databases">
        <authorList>
            <person name="Audoor S."/>
            <person name="Bilcke G."/>
        </authorList>
    </citation>
    <scope>NUCLEOTIDE SEQUENCE</scope>
</reference>
<evidence type="ECO:0000313" key="4">
    <source>
        <dbReference type="Proteomes" id="UP001295423"/>
    </source>
</evidence>
<evidence type="ECO:0000256" key="1">
    <source>
        <dbReference type="SAM" id="SignalP"/>
    </source>
</evidence>
<feature type="signal peptide" evidence="1">
    <location>
        <begin position="1"/>
        <end position="22"/>
    </location>
</feature>
<accession>A0AAD2FTU4</accession>
<dbReference type="EMBL" id="CAKOGP040001814">
    <property type="protein sequence ID" value="CAJ1952885.1"/>
    <property type="molecule type" value="Genomic_DNA"/>
</dbReference>
<dbReference type="PANTHER" id="PTHR35509:SF6">
    <property type="entry name" value="ADENYLATE KINASE"/>
    <property type="match status" value="1"/>
</dbReference>
<keyword evidence="1" id="KW-0732">Signal</keyword>
<proteinExistence type="predicted"/>
<sequence length="498" mass="55088">MVKITSYLLIIILAVLLNGSCAFMGGQWWQTQGRVSTPPSDVGRSFQMAVTSSNTESRQTLDEKQIDFTRGYLNKHHTDFIIAVVETFSELGAIKSKKNAWSGGSYVIADAKLVDIDPEGTTLEIEASIKERKNSKVERVSVDLNASPVTKTRSPFASMEVISNSEENPIDDLVRRLNRFCWIVNKPAITGKLIQLGIKLGGDGVGEIKENLFLNQVPHNRYVRKYFYEMAANATLEAVALCSEGKISNRMKLISMFPEMNPAMDSYRIGTILEMARTIAIKLVEQNLRVRICVQGSMGVGIFTAVPKQLNGVSKLLQMMDWQAEAGEENEGMIGNYLNFGAVGKEHVVNAHTAEDGTKVEQDDVFLIIAPQSMVGVDSSIIPALTEMVDAAGDRPVILMNPDLVDKVSSQGQQNVRGRQQRIDFANSFKTIHQFQNIYVSGTSYFPILGSMTKISPLAPWVAHQRRDLANDGGEIYIPVLASEYRPDGEVILESFAR</sequence>
<keyword evidence="4" id="KW-1185">Reference proteome</keyword>
<evidence type="ECO:0000313" key="3">
    <source>
        <dbReference type="EMBL" id="CAJ1952885.1"/>
    </source>
</evidence>
<dbReference type="InterPro" id="IPR053021">
    <property type="entry name" value="Chloroplast_ADK"/>
</dbReference>
<gene>
    <name evidence="3" type="ORF">CYCCA115_LOCUS13765</name>
</gene>
<name>A0AAD2FTU4_9STRA</name>
<evidence type="ECO:0000259" key="2">
    <source>
        <dbReference type="Pfam" id="PF09353"/>
    </source>
</evidence>